<dbReference type="SMART" id="SM00146">
    <property type="entry name" value="PI3Kc"/>
    <property type="match status" value="1"/>
</dbReference>
<feature type="region of interest" description="Disordered" evidence="3">
    <location>
        <begin position="27"/>
        <end position="89"/>
    </location>
</feature>
<evidence type="ECO:0000256" key="1">
    <source>
        <dbReference type="ARBA" id="ARBA00022679"/>
    </source>
</evidence>
<keyword evidence="1" id="KW-0808">Transferase</keyword>
<feature type="region of interest" description="Disordered" evidence="3">
    <location>
        <begin position="1501"/>
        <end position="1537"/>
    </location>
</feature>
<organism evidence="5 6">
    <name type="scientific">Thalassiosira oceanica</name>
    <name type="common">Marine diatom</name>
    <dbReference type="NCBI Taxonomy" id="159749"/>
    <lineage>
        <taxon>Eukaryota</taxon>
        <taxon>Sar</taxon>
        <taxon>Stramenopiles</taxon>
        <taxon>Ochrophyta</taxon>
        <taxon>Bacillariophyta</taxon>
        <taxon>Coscinodiscophyceae</taxon>
        <taxon>Thalassiosirophycidae</taxon>
        <taxon>Thalassiosirales</taxon>
        <taxon>Thalassiosiraceae</taxon>
        <taxon>Thalassiosira</taxon>
    </lineage>
</organism>
<evidence type="ECO:0000259" key="4">
    <source>
        <dbReference type="PROSITE" id="PS50290"/>
    </source>
</evidence>
<dbReference type="PANTHER" id="PTHR10048">
    <property type="entry name" value="PHOSPHATIDYLINOSITOL KINASE"/>
    <property type="match status" value="1"/>
</dbReference>
<dbReference type="EMBL" id="AGNL01037534">
    <property type="protein sequence ID" value="EJK53563.1"/>
    <property type="molecule type" value="Genomic_DNA"/>
</dbReference>
<dbReference type="Gene3D" id="3.30.1010.10">
    <property type="entry name" value="Phosphatidylinositol 3-kinase Catalytic Subunit, Chain A, domain 4"/>
    <property type="match status" value="1"/>
</dbReference>
<dbReference type="PROSITE" id="PS00916">
    <property type="entry name" value="PI3_4_KINASE_2"/>
    <property type="match status" value="1"/>
</dbReference>
<feature type="domain" description="PI3K/PI4K catalytic" evidence="4">
    <location>
        <begin position="1407"/>
        <end position="1742"/>
    </location>
</feature>
<dbReference type="Pfam" id="PF00454">
    <property type="entry name" value="PI3_PI4_kinase"/>
    <property type="match status" value="1"/>
</dbReference>
<dbReference type="GO" id="GO:0000045">
    <property type="term" value="P:autophagosome assembly"/>
    <property type="evidence" value="ECO:0007669"/>
    <property type="project" value="TreeGrafter"/>
</dbReference>
<evidence type="ECO:0000313" key="5">
    <source>
        <dbReference type="EMBL" id="EJK53563.1"/>
    </source>
</evidence>
<evidence type="ECO:0000256" key="3">
    <source>
        <dbReference type="SAM" id="MobiDB-lite"/>
    </source>
</evidence>
<feature type="region of interest" description="Disordered" evidence="3">
    <location>
        <begin position="1033"/>
        <end position="1077"/>
    </location>
</feature>
<feature type="compositionally biased region" description="Polar residues" evidence="3">
    <location>
        <begin position="983"/>
        <end position="1000"/>
    </location>
</feature>
<feature type="compositionally biased region" description="Polar residues" evidence="3">
    <location>
        <begin position="942"/>
        <end position="953"/>
    </location>
</feature>
<keyword evidence="6" id="KW-1185">Reference proteome</keyword>
<dbReference type="GO" id="GO:0048015">
    <property type="term" value="P:phosphatidylinositol-mediated signaling"/>
    <property type="evidence" value="ECO:0007669"/>
    <property type="project" value="TreeGrafter"/>
</dbReference>
<feature type="region of interest" description="Disordered" evidence="3">
    <location>
        <begin position="930"/>
        <end position="1001"/>
    </location>
</feature>
<feature type="compositionally biased region" description="Polar residues" evidence="3">
    <location>
        <begin position="134"/>
        <end position="156"/>
    </location>
</feature>
<dbReference type="PANTHER" id="PTHR10048:SF7">
    <property type="entry name" value="PHOSPHATIDYLINOSITOL 3-KINASE CATALYTIC SUBUNIT TYPE 3"/>
    <property type="match status" value="1"/>
</dbReference>
<dbReference type="GO" id="GO:0005777">
    <property type="term" value="C:peroxisome"/>
    <property type="evidence" value="ECO:0007669"/>
    <property type="project" value="TreeGrafter"/>
</dbReference>
<reference evidence="5 6" key="1">
    <citation type="journal article" date="2012" name="Genome Biol.">
        <title>Genome and low-iron response of an oceanic diatom adapted to chronic iron limitation.</title>
        <authorList>
            <person name="Lommer M."/>
            <person name="Specht M."/>
            <person name="Roy A.S."/>
            <person name="Kraemer L."/>
            <person name="Andreson R."/>
            <person name="Gutowska M.A."/>
            <person name="Wolf J."/>
            <person name="Bergner S.V."/>
            <person name="Schilhabel M.B."/>
            <person name="Klostermeier U.C."/>
            <person name="Beiko R.G."/>
            <person name="Rosenstiel P."/>
            <person name="Hippler M."/>
            <person name="Laroche J."/>
        </authorList>
    </citation>
    <scope>NUCLEOTIDE SEQUENCE [LARGE SCALE GENOMIC DNA]</scope>
    <source>
        <strain evidence="5 6">CCMP1005</strain>
    </source>
</reference>
<dbReference type="InterPro" id="IPR018936">
    <property type="entry name" value="PI3/4_kinase_CS"/>
</dbReference>
<dbReference type="InterPro" id="IPR000403">
    <property type="entry name" value="PI3/4_kinase_cat_dom"/>
</dbReference>
<dbReference type="Proteomes" id="UP000266841">
    <property type="component" value="Unassembled WGS sequence"/>
</dbReference>
<dbReference type="OrthoDB" id="67688at2759"/>
<proteinExistence type="predicted"/>
<name>K0RIM3_THAOC</name>
<dbReference type="GO" id="GO:0034272">
    <property type="term" value="C:phosphatidylinositol 3-kinase complex, class III, type II"/>
    <property type="evidence" value="ECO:0007669"/>
    <property type="project" value="TreeGrafter"/>
</dbReference>
<dbReference type="GO" id="GO:0006897">
    <property type="term" value="P:endocytosis"/>
    <property type="evidence" value="ECO:0007669"/>
    <property type="project" value="TreeGrafter"/>
</dbReference>
<dbReference type="InterPro" id="IPR036940">
    <property type="entry name" value="PI3/4_kinase_cat_sf"/>
</dbReference>
<feature type="compositionally biased region" description="Low complexity" evidence="3">
    <location>
        <begin position="1501"/>
        <end position="1515"/>
    </location>
</feature>
<accession>K0RIM3</accession>
<dbReference type="eggNOG" id="KOG0906">
    <property type="taxonomic scope" value="Eukaryota"/>
</dbReference>
<dbReference type="InterPro" id="IPR011009">
    <property type="entry name" value="Kinase-like_dom_sf"/>
</dbReference>
<feature type="compositionally biased region" description="Polar residues" evidence="3">
    <location>
        <begin position="962"/>
        <end position="976"/>
    </location>
</feature>
<dbReference type="GO" id="GO:0000407">
    <property type="term" value="C:phagophore assembly site"/>
    <property type="evidence" value="ECO:0007669"/>
    <property type="project" value="TreeGrafter"/>
</dbReference>
<feature type="compositionally biased region" description="Basic and acidic residues" evidence="3">
    <location>
        <begin position="45"/>
        <end position="65"/>
    </location>
</feature>
<dbReference type="GO" id="GO:0005768">
    <property type="term" value="C:endosome"/>
    <property type="evidence" value="ECO:0007669"/>
    <property type="project" value="TreeGrafter"/>
</dbReference>
<dbReference type="SUPFAM" id="SSF50156">
    <property type="entry name" value="PDZ domain-like"/>
    <property type="match status" value="1"/>
</dbReference>
<dbReference type="GO" id="GO:0034271">
    <property type="term" value="C:phosphatidylinositol 3-kinase complex, class III, type I"/>
    <property type="evidence" value="ECO:0007669"/>
    <property type="project" value="TreeGrafter"/>
</dbReference>
<feature type="compositionally biased region" description="Polar residues" evidence="3">
    <location>
        <begin position="564"/>
        <end position="583"/>
    </location>
</feature>
<dbReference type="Gene3D" id="1.10.1070.11">
    <property type="entry name" value="Phosphatidylinositol 3-/4-kinase, catalytic domain"/>
    <property type="match status" value="1"/>
</dbReference>
<dbReference type="GO" id="GO:0016303">
    <property type="term" value="F:1-phosphatidylinositol-3-kinase activity"/>
    <property type="evidence" value="ECO:0007669"/>
    <property type="project" value="TreeGrafter"/>
</dbReference>
<dbReference type="InterPro" id="IPR015433">
    <property type="entry name" value="PI3/4_kinase"/>
</dbReference>
<comment type="caution">
    <text evidence="5">The sequence shown here is derived from an EMBL/GenBank/DDBJ whole genome shotgun (WGS) entry which is preliminary data.</text>
</comment>
<gene>
    <name evidence="5" type="ORF">THAOC_26978</name>
</gene>
<feature type="region of interest" description="Disordered" evidence="3">
    <location>
        <begin position="1097"/>
        <end position="1116"/>
    </location>
</feature>
<dbReference type="PROSITE" id="PS50290">
    <property type="entry name" value="PI3_4_KINASE_3"/>
    <property type="match status" value="1"/>
</dbReference>
<evidence type="ECO:0000313" key="6">
    <source>
        <dbReference type="Proteomes" id="UP000266841"/>
    </source>
</evidence>
<feature type="compositionally biased region" description="Polar residues" evidence="3">
    <location>
        <begin position="1043"/>
        <end position="1070"/>
    </location>
</feature>
<feature type="compositionally biased region" description="Polar residues" evidence="3">
    <location>
        <begin position="29"/>
        <end position="40"/>
    </location>
</feature>
<dbReference type="OMA" id="ENHASNT"/>
<feature type="region of interest" description="Disordered" evidence="3">
    <location>
        <begin position="562"/>
        <end position="593"/>
    </location>
</feature>
<keyword evidence="2" id="KW-0418">Kinase</keyword>
<feature type="region of interest" description="Disordered" evidence="3">
    <location>
        <begin position="128"/>
        <end position="157"/>
    </location>
</feature>
<dbReference type="SUPFAM" id="SSF56112">
    <property type="entry name" value="Protein kinase-like (PK-like)"/>
    <property type="match status" value="1"/>
</dbReference>
<protein>
    <recommendedName>
        <fullName evidence="4">PI3K/PI4K catalytic domain-containing protein</fullName>
    </recommendedName>
</protein>
<dbReference type="InterPro" id="IPR036034">
    <property type="entry name" value="PDZ_sf"/>
</dbReference>
<sequence>MVVLTFLLAKAAYNRYISNNRETGEVVRQRNTGQHRTSFALSRGATDRKHISSEVRNNSSKEPRRVSSTSSRSGRSIRRRSRESNRNYYRSRIQDSIAMEFPETHPTKLGHYMVDAKNQFLMLPPEHTTDRSSIEQCSASAQQDGTTEAEADSNNARRSRSGVMLSSSELQQTMLGQRHSSGAETTLRSDIRNEWVDAVFGKDFFPESKLNAARASGVHGRTINVAIQQTLGAAGIHHTVTYGAIIDSNGHASSRYDEERRNGQSGANLSDVFATPSKTLASQNASTPLMNVDADNSLIAGSLVTPLPGQSHQSQLGGGQFSQHGKLGLTISRIPLGLYVHSIATSSEAYTVGISPGSILVKINGLGMLGERSDRAMERVWRYAGVDTKRSVVGPGNDRDTEMIGGGGNTLSKSASNLSQADEATIESLKVHRPVHLTLYKSGRLYDVVLLSGNALGGINWSSCGNFGLIHKVPEGSKAALCGVRRGTLLIALGGSDPVGDSSSGGADGTVQSCRTLDHAGVASQIKELHSSGQSIALLMGYTPAASRSGFLEKSHVKKVGSGTKLSSLGSEKKPSTSLSTNKSKARPPIPVGRDVEIRSHPVEYTSVLSDALFACTGPSAMQSVDDAEIYQHMPASASQPLSDTKSVNIAELASYVAAGGLLPAGGVSAALQSQSLHQRSSSDNLTAGRRYTSDSTPADFTECPILEPDNLLREWDPLVSLCRSMLYATSVSCETQYIEAGGPYERLVDLEGEAPFDPLECIHVIEGIAKGRYNADITVQQLADLLPEEVFDSHLLQLLGCAITPGRLGDVVDGQRLNERLMDVVIDLALNDINLCQNVFFLLRAFIGELEEQKLPHGYIHEHSALAVRLCRYAQRRLSSRMFDKSAGCLEEEGKRLLGSEAYAMSRESSSSTNDKMYQMHNFHELTMNNTESFGDGEGRLSSNGYPTQSLTCGDGVPVSLGSTDGEQSIATDYQPSVACPTPSQSPGSSHENHASNTKGDIYANTKGEIYEQLVPTEPSRKKKSKSKAILKLLKPSKGFKRNSSSTGDNPSTAKPVQTGSGKQSSPGKISTKRFPNVFSKTAPNQVLQTINGSTIPTLDNDTHSHTQHPPNSITLSRKFDNMAWILRQDCRVGVVPLVGKQGKALRSVTDSFRSELQTMNGSDSNGTGRFPILNPVDTSELLVSVDSEECFILPSAHFPLLLCFNSEQNIGSPRAISKAHRGQQNGADIMYRVKVEIMGLSCSEDRYLGDIFAVQGAVGGTVQVSGLSLACLSATAISEGPRKTNRSGAIAHLWGQDNALVFETRSNWGSHNTLSLNLLSVSRSVDVVEVSDEIEGHGQARIGCFFVDLSSLWRSPASENPTSITVSMHSFGTFNEFDQHGDANIYTDEPGSGVSHSHFTSIGLLSNFAVLCKSLELHLCIRTEIISLQHSKKRLLLYKHGDDLRQELLAIQFIERCNQILVSSGLDLKIKTFSCQPVGSKTGFIEWVRGTIPLSELCKSSSDSSNLESNLDLSRQESRNENTPAELESLQRTGQSKVPQSHHWCKHQSLPGLRQAFNGTIIDNPIQDFLRSAAYNEGDPYFIKKNVMSNYVKSCAGYSVITYILGVGDRHLDNILLHQNGYLLHCDYSFILGQDPKTYLPMRITEEMVKGFGGKDSDNFAKFLGYVGAAFLTLRRPNNLHALLSLMRIMVHTNMSDLSIKQSPLEAILSMRGRFRLDLSNDEALAYIEQVVEKSITSKIWRAVDVMHNLGKHF</sequence>
<evidence type="ECO:0000256" key="2">
    <source>
        <dbReference type="ARBA" id="ARBA00022777"/>
    </source>
</evidence>